<feature type="domain" description="SAM-dependent MTase RsmB/NOP-type" evidence="7">
    <location>
        <begin position="27"/>
        <end position="315"/>
    </location>
</feature>
<feature type="binding site" evidence="6">
    <location>
        <begin position="119"/>
        <end position="125"/>
    </location>
    <ligand>
        <name>S-adenosyl-L-methionine</name>
        <dbReference type="ChEBI" id="CHEBI:59789"/>
    </ligand>
</feature>
<dbReference type="Proteomes" id="UP000002572">
    <property type="component" value="Chromosome"/>
</dbReference>
<sequence length="316" mass="35084">MSYSSPLPAEFLQRLTAIVPPSWYEQVFATFHQHRTCSFRVNTLRSSTADALAELSALDISASPVPWCAEAFVVPHGQRSLLSTSAAFSEGRIYIQNLSSMAPVLLLNPRPGEQVLDLAAAPGGKTLHLAALMENRGWISAVEAVKDRFFRLKANVEAFGASIVHTYLRDGRTVGLACPEHFDRVLLDAPCSSEARFHADNPASWQFWSPAKIREAARKQKPLLFSAWQSLKPGGTMVYCTCSFAPEENEAMVAALLKKYGDAVDILPLELPFANTIPGLTHWLGKEFDPRLERTRRILPDAFMDSFYLAHLRKVP</sequence>
<dbReference type="InterPro" id="IPR001678">
    <property type="entry name" value="MeTrfase_RsmB-F_NOP2_dom"/>
</dbReference>
<dbReference type="RefSeq" id="WP_013507133.1">
    <property type="nucleotide sequence ID" value="NC_014836.1"/>
</dbReference>
<dbReference type="InterPro" id="IPR029063">
    <property type="entry name" value="SAM-dependent_MTases_sf"/>
</dbReference>
<keyword evidence="1" id="KW-0963">Cytoplasm</keyword>
<feature type="binding site" evidence="6">
    <location>
        <position position="143"/>
    </location>
    <ligand>
        <name>S-adenosyl-L-methionine</name>
        <dbReference type="ChEBI" id="CHEBI:59789"/>
    </ligand>
</feature>
<protein>
    <submittedName>
        <fullName evidence="8">RNA methylase, NOL1/NOP2/sun family</fullName>
    </submittedName>
</protein>
<reference evidence="8 9" key="1">
    <citation type="submission" date="2010-12" db="EMBL/GenBank/DDBJ databases">
        <title>Complete sequence of Desulfurispirillum indicum S5.</title>
        <authorList>
            <consortium name="US DOE Joint Genome Institute"/>
            <person name="Lucas S."/>
            <person name="Copeland A."/>
            <person name="Lapidus A."/>
            <person name="Cheng J.-F."/>
            <person name="Goodwin L."/>
            <person name="Pitluck S."/>
            <person name="Chertkov O."/>
            <person name="Held B."/>
            <person name="Detter J.C."/>
            <person name="Han C."/>
            <person name="Tapia R."/>
            <person name="Land M."/>
            <person name="Hauser L."/>
            <person name="Kyrpides N."/>
            <person name="Ivanova N."/>
            <person name="Mikhailova N."/>
            <person name="Haggblom M."/>
            <person name="Rauschenbach I."/>
            <person name="Bini E."/>
            <person name="Woyke T."/>
        </authorList>
    </citation>
    <scope>NUCLEOTIDE SEQUENCE [LARGE SCALE GENOMIC DNA]</scope>
    <source>
        <strain evidence="9">ATCC BAA-1389 / DSM 22839 / S5</strain>
    </source>
</reference>
<evidence type="ECO:0000256" key="2">
    <source>
        <dbReference type="ARBA" id="ARBA00022603"/>
    </source>
</evidence>
<dbReference type="Gene3D" id="3.30.70.1170">
    <property type="entry name" value="Sun protein, domain 3"/>
    <property type="match status" value="1"/>
</dbReference>
<dbReference type="FunCoup" id="E6W5X9">
    <property type="interactions" value="136"/>
</dbReference>
<dbReference type="OrthoDB" id="9810297at2"/>
<evidence type="ECO:0000256" key="4">
    <source>
        <dbReference type="ARBA" id="ARBA00022691"/>
    </source>
</evidence>
<dbReference type="GO" id="GO:0008173">
    <property type="term" value="F:RNA methyltransferase activity"/>
    <property type="evidence" value="ECO:0007669"/>
    <property type="project" value="InterPro"/>
</dbReference>
<dbReference type="EMBL" id="CP002432">
    <property type="protein sequence ID" value="ADU67264.1"/>
    <property type="molecule type" value="Genomic_DNA"/>
</dbReference>
<dbReference type="GO" id="GO:0001510">
    <property type="term" value="P:RNA methylation"/>
    <property type="evidence" value="ECO:0007669"/>
    <property type="project" value="InterPro"/>
</dbReference>
<dbReference type="STRING" id="653733.Selin_2552"/>
<dbReference type="HOGENOM" id="CLU_005316_7_0_0"/>
<evidence type="ECO:0000256" key="3">
    <source>
        <dbReference type="ARBA" id="ARBA00022679"/>
    </source>
</evidence>
<dbReference type="InterPro" id="IPR031341">
    <property type="entry name" value="Methyltr_RsmF_N"/>
</dbReference>
<dbReference type="Pfam" id="PF17125">
    <property type="entry name" value="Methyltr_RsmF_N"/>
    <property type="match status" value="1"/>
</dbReference>
<dbReference type="eggNOG" id="COG0144">
    <property type="taxonomic scope" value="Bacteria"/>
</dbReference>
<dbReference type="SUPFAM" id="SSF53335">
    <property type="entry name" value="S-adenosyl-L-methionine-dependent methyltransferases"/>
    <property type="match status" value="1"/>
</dbReference>
<dbReference type="CDD" id="cd02440">
    <property type="entry name" value="AdoMet_MTases"/>
    <property type="match status" value="1"/>
</dbReference>
<dbReference type="InParanoid" id="E6W5X9"/>
<evidence type="ECO:0000256" key="5">
    <source>
        <dbReference type="ARBA" id="ARBA00022884"/>
    </source>
</evidence>
<dbReference type="GO" id="GO:0003723">
    <property type="term" value="F:RNA binding"/>
    <property type="evidence" value="ECO:0007669"/>
    <property type="project" value="UniProtKB-UniRule"/>
</dbReference>
<feature type="binding site" evidence="6">
    <location>
        <position position="170"/>
    </location>
    <ligand>
        <name>S-adenosyl-L-methionine</name>
        <dbReference type="ChEBI" id="CHEBI:59789"/>
    </ligand>
</feature>
<proteinExistence type="inferred from homology"/>
<feature type="binding site" evidence="6">
    <location>
        <position position="188"/>
    </location>
    <ligand>
        <name>S-adenosyl-L-methionine</name>
        <dbReference type="ChEBI" id="CHEBI:59789"/>
    </ligand>
</feature>
<evidence type="ECO:0000313" key="8">
    <source>
        <dbReference type="EMBL" id="ADU67264.1"/>
    </source>
</evidence>
<keyword evidence="2 6" id="KW-0489">Methyltransferase</keyword>
<dbReference type="AlphaFoldDB" id="E6W5X9"/>
<feature type="active site" description="Nucleophile" evidence="6">
    <location>
        <position position="242"/>
    </location>
</feature>
<keyword evidence="3 6" id="KW-0808">Transferase</keyword>
<accession>E6W5X9</accession>
<evidence type="ECO:0000256" key="6">
    <source>
        <dbReference type="PROSITE-ProRule" id="PRU01023"/>
    </source>
</evidence>
<dbReference type="PANTHER" id="PTHR22807">
    <property type="entry name" value="NOP2 YEAST -RELATED NOL1/NOP2/FMU SUN DOMAIN-CONTAINING"/>
    <property type="match status" value="1"/>
</dbReference>
<dbReference type="Gene3D" id="3.40.50.150">
    <property type="entry name" value="Vaccinia Virus protein VP39"/>
    <property type="match status" value="1"/>
</dbReference>
<dbReference type="PROSITE" id="PS51686">
    <property type="entry name" value="SAM_MT_RSMB_NOP"/>
    <property type="match status" value="1"/>
</dbReference>
<comment type="similarity">
    <text evidence="6">Belongs to the class I-like SAM-binding methyltransferase superfamily. RsmB/NOP family.</text>
</comment>
<evidence type="ECO:0000259" key="7">
    <source>
        <dbReference type="PROSITE" id="PS51686"/>
    </source>
</evidence>
<dbReference type="PRINTS" id="PR02008">
    <property type="entry name" value="RCMTFAMILY"/>
</dbReference>
<keyword evidence="5 6" id="KW-0694">RNA-binding</keyword>
<gene>
    <name evidence="8" type="ordered locus">Selin_2552</name>
</gene>
<name>E6W5X9_DESIS</name>
<dbReference type="InterPro" id="IPR023267">
    <property type="entry name" value="RCMT"/>
</dbReference>
<dbReference type="KEGG" id="din:Selin_2552"/>
<dbReference type="PANTHER" id="PTHR22807:SF61">
    <property type="entry name" value="NOL1_NOP2_SUN FAMILY PROTEIN _ ANTITERMINATION NUSB DOMAIN-CONTAINING PROTEIN"/>
    <property type="match status" value="1"/>
</dbReference>
<keyword evidence="4 6" id="KW-0949">S-adenosyl-L-methionine</keyword>
<organism evidence="8 9">
    <name type="scientific">Desulfurispirillum indicum (strain ATCC BAA-1389 / DSM 22839 / S5)</name>
    <dbReference type="NCBI Taxonomy" id="653733"/>
    <lineage>
        <taxon>Bacteria</taxon>
        <taxon>Pseudomonadati</taxon>
        <taxon>Chrysiogenota</taxon>
        <taxon>Chrysiogenia</taxon>
        <taxon>Chrysiogenales</taxon>
        <taxon>Chrysiogenaceae</taxon>
        <taxon>Desulfurispirillum</taxon>
    </lineage>
</organism>
<dbReference type="InterPro" id="IPR049560">
    <property type="entry name" value="MeTrfase_RsmB-F_NOP2_cat"/>
</dbReference>
<keyword evidence="9" id="KW-1185">Reference proteome</keyword>
<evidence type="ECO:0000313" key="9">
    <source>
        <dbReference type="Proteomes" id="UP000002572"/>
    </source>
</evidence>
<evidence type="ECO:0000256" key="1">
    <source>
        <dbReference type="ARBA" id="ARBA00022490"/>
    </source>
</evidence>
<dbReference type="Pfam" id="PF01189">
    <property type="entry name" value="Methyltr_RsmB-F"/>
    <property type="match status" value="1"/>
</dbReference>